<dbReference type="KEGG" id="egt:105959764"/>
<gene>
    <name evidence="2" type="ORF">MIMGU_mgv1a006141mg</name>
</gene>
<dbReference type="EMBL" id="KI630593">
    <property type="protein sequence ID" value="EYU35826.1"/>
    <property type="molecule type" value="Genomic_DNA"/>
</dbReference>
<dbReference type="GO" id="GO:0016747">
    <property type="term" value="F:acyltransferase activity, transferring groups other than amino-acyl groups"/>
    <property type="evidence" value="ECO:0000318"/>
    <property type="project" value="GO_Central"/>
</dbReference>
<accession>A0A022R6H4</accession>
<sequence>MEKIDIKSSCLVQMASNGNNKSMSRMDLTPWDLQFLLLDPIQKGILFHKPESQQLRNTIIDHLKNTLSRTLSFFPPLAGRLGTAVVGNGDNNVSYFVDCNNAGAEFTHAVAAEVCVSDISEPNYIPEIVSSFFPLNGVSNIDGISKPLFGVQVTELVDGFFISCTANHAIIDGTSFWHFFNSWSEISRGFDKISKMPLFEKWFPSNCNDGLILLPPLEQNNLLPKRHVMMPQLLQRVFHFSKESVAKLKAKANSEAGSDKIIISSLQVVSAHLWRSIARNKNRNRRTPQINTQEEEVCCIMLFVVGARARIPLGDGYFGNGTYIAKTSISETELLGKGLGYLGMKINEFVASQNREEVVKFVEDWIEKPTIVRKGSIGNCTLAITSSPRHNVYGNDFGWGKPIAVRSGKSQKFDGKMTTFPAAEDGGIDVEVCLAAETMQAMESDAEFLDAFENY</sequence>
<dbReference type="STRING" id="4155.A0A022R6H4"/>
<keyword evidence="1" id="KW-0808">Transferase</keyword>
<dbReference type="PhylomeDB" id="A0A022R6H4"/>
<dbReference type="GO" id="GO:0005737">
    <property type="term" value="C:cytoplasm"/>
    <property type="evidence" value="ECO:0000318"/>
    <property type="project" value="GO_Central"/>
</dbReference>
<dbReference type="Proteomes" id="UP000030748">
    <property type="component" value="Unassembled WGS sequence"/>
</dbReference>
<evidence type="ECO:0000256" key="1">
    <source>
        <dbReference type="ARBA" id="ARBA00022679"/>
    </source>
</evidence>
<proteinExistence type="predicted"/>
<evidence type="ECO:0000313" key="3">
    <source>
        <dbReference type="Proteomes" id="UP000030748"/>
    </source>
</evidence>
<evidence type="ECO:0008006" key="4">
    <source>
        <dbReference type="Google" id="ProtNLM"/>
    </source>
</evidence>
<dbReference type="PANTHER" id="PTHR31896">
    <property type="entry name" value="FAMILY REGULATORY PROTEIN, PUTATIVE (AFU_ORTHOLOGUE AFUA_3G14730)-RELATED"/>
    <property type="match status" value="1"/>
</dbReference>
<protein>
    <recommendedName>
        <fullName evidence="4">HXXXD-type acyl-transferase family protein</fullName>
    </recommendedName>
</protein>
<dbReference type="Gene3D" id="3.30.559.10">
    <property type="entry name" value="Chloramphenicol acetyltransferase-like domain"/>
    <property type="match status" value="2"/>
</dbReference>
<keyword evidence="3" id="KW-1185">Reference proteome</keyword>
<dbReference type="eggNOG" id="ENOG502QVP8">
    <property type="taxonomic scope" value="Eukaryota"/>
</dbReference>
<name>A0A022R6H4_ERYGU</name>
<dbReference type="Pfam" id="PF02458">
    <property type="entry name" value="Transferase"/>
    <property type="match status" value="1"/>
</dbReference>
<dbReference type="InterPro" id="IPR023213">
    <property type="entry name" value="CAT-like_dom_sf"/>
</dbReference>
<organism evidence="2 3">
    <name type="scientific">Erythranthe guttata</name>
    <name type="common">Yellow monkey flower</name>
    <name type="synonym">Mimulus guttatus</name>
    <dbReference type="NCBI Taxonomy" id="4155"/>
    <lineage>
        <taxon>Eukaryota</taxon>
        <taxon>Viridiplantae</taxon>
        <taxon>Streptophyta</taxon>
        <taxon>Embryophyta</taxon>
        <taxon>Tracheophyta</taxon>
        <taxon>Spermatophyta</taxon>
        <taxon>Magnoliopsida</taxon>
        <taxon>eudicotyledons</taxon>
        <taxon>Gunneridae</taxon>
        <taxon>Pentapetalae</taxon>
        <taxon>asterids</taxon>
        <taxon>lamiids</taxon>
        <taxon>Lamiales</taxon>
        <taxon>Phrymaceae</taxon>
        <taxon>Erythranthe</taxon>
    </lineage>
</organism>
<dbReference type="PANTHER" id="PTHR31896:SF43">
    <property type="entry name" value="PROTEIN ENHANCED PSEUDOMONAS SUSCEPTIBILITY 1"/>
    <property type="match status" value="1"/>
</dbReference>
<reference evidence="2 3" key="1">
    <citation type="journal article" date="2013" name="Proc. Natl. Acad. Sci. U.S.A.">
        <title>Fine-scale variation in meiotic recombination in Mimulus inferred from population shotgun sequencing.</title>
        <authorList>
            <person name="Hellsten U."/>
            <person name="Wright K.M."/>
            <person name="Jenkins J."/>
            <person name="Shu S."/>
            <person name="Yuan Y."/>
            <person name="Wessler S.R."/>
            <person name="Schmutz J."/>
            <person name="Willis J.H."/>
            <person name="Rokhsar D.S."/>
        </authorList>
    </citation>
    <scope>NUCLEOTIDE SEQUENCE [LARGE SCALE GENOMIC DNA]</scope>
    <source>
        <strain evidence="3">cv. DUN x IM62</strain>
    </source>
</reference>
<dbReference type="AlphaFoldDB" id="A0A022R6H4"/>
<evidence type="ECO:0000313" key="2">
    <source>
        <dbReference type="EMBL" id="EYU35826.1"/>
    </source>
</evidence>
<dbReference type="InterPro" id="IPR051283">
    <property type="entry name" value="Sec_Metabolite_Acyltrans"/>
</dbReference>
<dbReference type="OrthoDB" id="1862401at2759"/>
<dbReference type="OMA" id="ENGIWIY"/>